<name>A0AAD6TU66_9AGAR</name>
<accession>A0AAD6TU66</accession>
<dbReference type="AlphaFoldDB" id="A0AAD6TU66"/>
<evidence type="ECO:0000256" key="1">
    <source>
        <dbReference type="SAM" id="MobiDB-lite"/>
    </source>
</evidence>
<organism evidence="2 3">
    <name type="scientific">Mycena belliarum</name>
    <dbReference type="NCBI Taxonomy" id="1033014"/>
    <lineage>
        <taxon>Eukaryota</taxon>
        <taxon>Fungi</taxon>
        <taxon>Dikarya</taxon>
        <taxon>Basidiomycota</taxon>
        <taxon>Agaricomycotina</taxon>
        <taxon>Agaricomycetes</taxon>
        <taxon>Agaricomycetidae</taxon>
        <taxon>Agaricales</taxon>
        <taxon>Marasmiineae</taxon>
        <taxon>Mycenaceae</taxon>
        <taxon>Mycena</taxon>
    </lineage>
</organism>
<comment type="caution">
    <text evidence="2">The sequence shown here is derived from an EMBL/GenBank/DDBJ whole genome shotgun (WGS) entry which is preliminary data.</text>
</comment>
<protein>
    <recommendedName>
        <fullName evidence="4">F-box domain-containing protein</fullName>
    </recommendedName>
</protein>
<keyword evidence="3" id="KW-1185">Reference proteome</keyword>
<proteinExistence type="predicted"/>
<dbReference type="InterPro" id="IPR032675">
    <property type="entry name" value="LRR_dom_sf"/>
</dbReference>
<evidence type="ECO:0000313" key="3">
    <source>
        <dbReference type="Proteomes" id="UP001222325"/>
    </source>
</evidence>
<gene>
    <name evidence="2" type="ORF">B0H15DRAFT_1025922</name>
</gene>
<dbReference type="Gene3D" id="1.20.1280.50">
    <property type="match status" value="1"/>
</dbReference>
<sequence length="476" mass="52756">MTSSAQCAQDHSYRQASSQPFSNSTRRTYLRNRMAELDASIAALSAERRSLQEESDSIIYPILSLPTEITIEIFLRCAASNRLPSPSPSEAPLLLAQICSQWRRLALDTPVLWRYLLFEGTSSFVELLKLWLSRSGSMPLDYTLYCSEPSRTGALIEASILHSHRWSNISLGLPLTSYPALDGLPLPVLRSITVQIHQSVSNEVVRSPVIIPHAPLLRAAHIQSLPRLKVYVPLRNLTTLQLSRGVELARCMKILENCPELVHLDVDTTGSADISSPLVIEHLESLAFNLGEVHILLHLTLPRLRRLTAAGQMVASHVSHLDSFVQRSACILDFLSVHGALELGTLHAWLRSASHSNSVAELELVRCAAWYTPGDMPSLLQAPDVLSGLKRLRISGNQPSHLDHNRLIDVLRARREKTTGWVVLESVVIDLDCRRPHGMPTSVRASLRALAAEGLVIKFTTTDRSVTTHVIIDSQV</sequence>
<dbReference type="EMBL" id="JARJCN010000067">
    <property type="protein sequence ID" value="KAJ7078326.1"/>
    <property type="molecule type" value="Genomic_DNA"/>
</dbReference>
<evidence type="ECO:0000313" key="2">
    <source>
        <dbReference type="EMBL" id="KAJ7078326.1"/>
    </source>
</evidence>
<dbReference type="SUPFAM" id="SSF52047">
    <property type="entry name" value="RNI-like"/>
    <property type="match status" value="1"/>
</dbReference>
<dbReference type="Proteomes" id="UP001222325">
    <property type="component" value="Unassembled WGS sequence"/>
</dbReference>
<feature type="region of interest" description="Disordered" evidence="1">
    <location>
        <begin position="1"/>
        <end position="22"/>
    </location>
</feature>
<evidence type="ECO:0008006" key="4">
    <source>
        <dbReference type="Google" id="ProtNLM"/>
    </source>
</evidence>
<dbReference type="Gene3D" id="3.80.10.10">
    <property type="entry name" value="Ribonuclease Inhibitor"/>
    <property type="match status" value="1"/>
</dbReference>
<reference evidence="2" key="1">
    <citation type="submission" date="2023-03" db="EMBL/GenBank/DDBJ databases">
        <title>Massive genome expansion in bonnet fungi (Mycena s.s.) driven by repeated elements and novel gene families across ecological guilds.</title>
        <authorList>
            <consortium name="Lawrence Berkeley National Laboratory"/>
            <person name="Harder C.B."/>
            <person name="Miyauchi S."/>
            <person name="Viragh M."/>
            <person name="Kuo A."/>
            <person name="Thoen E."/>
            <person name="Andreopoulos B."/>
            <person name="Lu D."/>
            <person name="Skrede I."/>
            <person name="Drula E."/>
            <person name="Henrissat B."/>
            <person name="Morin E."/>
            <person name="Kohler A."/>
            <person name="Barry K."/>
            <person name="LaButti K."/>
            <person name="Morin E."/>
            <person name="Salamov A."/>
            <person name="Lipzen A."/>
            <person name="Mereny Z."/>
            <person name="Hegedus B."/>
            <person name="Baldrian P."/>
            <person name="Stursova M."/>
            <person name="Weitz H."/>
            <person name="Taylor A."/>
            <person name="Grigoriev I.V."/>
            <person name="Nagy L.G."/>
            <person name="Martin F."/>
            <person name="Kauserud H."/>
        </authorList>
    </citation>
    <scope>NUCLEOTIDE SEQUENCE</scope>
    <source>
        <strain evidence="2">CBHHK173m</strain>
    </source>
</reference>